<accession>A0A1G7S533</accession>
<dbReference type="AlphaFoldDB" id="A0A1G7S533"/>
<dbReference type="InterPro" id="IPR025597">
    <property type="entry name" value="DUF4345"/>
</dbReference>
<evidence type="ECO:0000313" key="2">
    <source>
        <dbReference type="EMBL" id="SDG18064.1"/>
    </source>
</evidence>
<evidence type="ECO:0000313" key="3">
    <source>
        <dbReference type="Proteomes" id="UP000199203"/>
    </source>
</evidence>
<reference evidence="3" key="1">
    <citation type="submission" date="2016-10" db="EMBL/GenBank/DDBJ databases">
        <authorList>
            <person name="Varghese N."/>
            <person name="Submissions S."/>
        </authorList>
    </citation>
    <scope>NUCLEOTIDE SEQUENCE [LARGE SCALE GENOMIC DNA]</scope>
    <source>
        <strain evidence="3">DSM 19684</strain>
    </source>
</reference>
<gene>
    <name evidence="2" type="ORF">SAMN05421825_2873</name>
</gene>
<feature type="transmembrane region" description="Helical" evidence="1">
    <location>
        <begin position="51"/>
        <end position="70"/>
    </location>
</feature>
<evidence type="ECO:0008006" key="4">
    <source>
        <dbReference type="Google" id="ProtNLM"/>
    </source>
</evidence>
<evidence type="ECO:0000256" key="1">
    <source>
        <dbReference type="SAM" id="Phobius"/>
    </source>
</evidence>
<sequence>MENRKQTGLKNLHLLVSVVLVFAIALTYGFFPEKIIPALADIRTDSNDLSNAFKAVMGLYLGIAAFWALGIARSQFWKSATLVNIFFMFSLVIGRITSLAIDGFPTPSMLSGIVLELLLGIWGLISLSVYSKRPDIGL</sequence>
<dbReference type="Proteomes" id="UP000199203">
    <property type="component" value="Unassembled WGS sequence"/>
</dbReference>
<proteinExistence type="predicted"/>
<keyword evidence="3" id="KW-1185">Reference proteome</keyword>
<keyword evidence="1" id="KW-0472">Membrane</keyword>
<dbReference type="EMBL" id="FNBH01000003">
    <property type="protein sequence ID" value="SDG18064.1"/>
    <property type="molecule type" value="Genomic_DNA"/>
</dbReference>
<dbReference type="RefSeq" id="WP_089874099.1">
    <property type="nucleotide sequence ID" value="NZ_FNBH01000003.1"/>
</dbReference>
<organism evidence="2 3">
    <name type="scientific">Epilithonimonas hungarica</name>
    <dbReference type="NCBI Taxonomy" id="454006"/>
    <lineage>
        <taxon>Bacteria</taxon>
        <taxon>Pseudomonadati</taxon>
        <taxon>Bacteroidota</taxon>
        <taxon>Flavobacteriia</taxon>
        <taxon>Flavobacteriales</taxon>
        <taxon>Weeksellaceae</taxon>
        <taxon>Chryseobacterium group</taxon>
        <taxon>Epilithonimonas</taxon>
    </lineage>
</organism>
<feature type="transmembrane region" description="Helical" evidence="1">
    <location>
        <begin position="12"/>
        <end position="31"/>
    </location>
</feature>
<feature type="transmembrane region" description="Helical" evidence="1">
    <location>
        <begin position="113"/>
        <end position="130"/>
    </location>
</feature>
<name>A0A1G7S533_9FLAO</name>
<feature type="transmembrane region" description="Helical" evidence="1">
    <location>
        <begin position="82"/>
        <end position="101"/>
    </location>
</feature>
<protein>
    <recommendedName>
        <fullName evidence="4">DUF4345 domain-containing protein</fullName>
    </recommendedName>
</protein>
<dbReference type="OrthoDB" id="1188911at2"/>
<keyword evidence="1" id="KW-0812">Transmembrane</keyword>
<dbReference type="Pfam" id="PF14248">
    <property type="entry name" value="DUF4345"/>
    <property type="match status" value="1"/>
</dbReference>
<dbReference type="STRING" id="454006.SAMN05421825_2873"/>
<keyword evidence="1" id="KW-1133">Transmembrane helix</keyword>